<dbReference type="InterPro" id="IPR003661">
    <property type="entry name" value="HisK_dim/P_dom"/>
</dbReference>
<dbReference type="InterPro" id="IPR004358">
    <property type="entry name" value="Sig_transdc_His_kin-like_C"/>
</dbReference>
<dbReference type="SUPFAM" id="SSF55874">
    <property type="entry name" value="ATPase domain of HSP90 chaperone/DNA topoisomerase II/histidine kinase"/>
    <property type="match status" value="1"/>
</dbReference>
<evidence type="ECO:0000313" key="10">
    <source>
        <dbReference type="EMBL" id="MBC3540328.1"/>
    </source>
</evidence>
<dbReference type="SMART" id="SM00388">
    <property type="entry name" value="HisKA"/>
    <property type="match status" value="1"/>
</dbReference>
<evidence type="ECO:0000256" key="1">
    <source>
        <dbReference type="ARBA" id="ARBA00000085"/>
    </source>
</evidence>
<dbReference type="InterPro" id="IPR005467">
    <property type="entry name" value="His_kinase_dom"/>
</dbReference>
<evidence type="ECO:0000256" key="6">
    <source>
        <dbReference type="ARBA" id="ARBA00023012"/>
    </source>
</evidence>
<dbReference type="Gene3D" id="1.10.287.130">
    <property type="match status" value="1"/>
</dbReference>
<evidence type="ECO:0000256" key="2">
    <source>
        <dbReference type="ARBA" id="ARBA00012438"/>
    </source>
</evidence>
<name>A0ABR6VT09_9BACT</name>
<proteinExistence type="predicted"/>
<evidence type="ECO:0000256" key="5">
    <source>
        <dbReference type="ARBA" id="ARBA00022777"/>
    </source>
</evidence>
<reference evidence="10 11" key="1">
    <citation type="journal article" date="2019" name="Int. J. Syst. Evol. Microbiol.">
        <title>Rufibacter sediminis sp. nov., isolated from freshwater lake sediment.</title>
        <authorList>
            <person name="Qu J.H."/>
            <person name="Zhang L.J."/>
            <person name="Fu Y.H."/>
            <person name="Li H.F."/>
        </authorList>
    </citation>
    <scope>NUCLEOTIDE SEQUENCE [LARGE SCALE GENOMIC DNA]</scope>
    <source>
        <strain evidence="10 11">H-1</strain>
    </source>
</reference>
<dbReference type="InterPro" id="IPR036097">
    <property type="entry name" value="HisK_dim/P_sf"/>
</dbReference>
<feature type="transmembrane region" description="Helical" evidence="8">
    <location>
        <begin position="239"/>
        <end position="263"/>
    </location>
</feature>
<dbReference type="EMBL" id="JACOAF010000028">
    <property type="protein sequence ID" value="MBC3540328.1"/>
    <property type="molecule type" value="Genomic_DNA"/>
</dbReference>
<dbReference type="PRINTS" id="PR00344">
    <property type="entry name" value="BCTRLSENSOR"/>
</dbReference>
<evidence type="ECO:0000259" key="9">
    <source>
        <dbReference type="PROSITE" id="PS50109"/>
    </source>
</evidence>
<keyword evidence="5 10" id="KW-0418">Kinase</keyword>
<keyword evidence="6" id="KW-0902">Two-component regulatory system</keyword>
<evidence type="ECO:0000256" key="3">
    <source>
        <dbReference type="ARBA" id="ARBA00022553"/>
    </source>
</evidence>
<dbReference type="Proteomes" id="UP000659698">
    <property type="component" value="Unassembled WGS sequence"/>
</dbReference>
<accession>A0ABR6VT09</accession>
<evidence type="ECO:0000256" key="4">
    <source>
        <dbReference type="ARBA" id="ARBA00022679"/>
    </source>
</evidence>
<evidence type="ECO:0000256" key="8">
    <source>
        <dbReference type="SAM" id="Phobius"/>
    </source>
</evidence>
<dbReference type="InterPro" id="IPR036890">
    <property type="entry name" value="HATPase_C_sf"/>
</dbReference>
<comment type="caution">
    <text evidence="10">The sequence shown here is derived from an EMBL/GenBank/DDBJ whole genome shotgun (WGS) entry which is preliminary data.</text>
</comment>
<dbReference type="SMART" id="SM00387">
    <property type="entry name" value="HATPase_c"/>
    <property type="match status" value="1"/>
</dbReference>
<dbReference type="Pfam" id="PF00512">
    <property type="entry name" value="HisKA"/>
    <property type="match status" value="1"/>
</dbReference>
<dbReference type="GO" id="GO:0016301">
    <property type="term" value="F:kinase activity"/>
    <property type="evidence" value="ECO:0007669"/>
    <property type="project" value="UniProtKB-KW"/>
</dbReference>
<keyword evidence="8" id="KW-1133">Transmembrane helix</keyword>
<keyword evidence="8" id="KW-0812">Transmembrane</keyword>
<keyword evidence="3" id="KW-0597">Phosphoprotein</keyword>
<dbReference type="CDD" id="cd00075">
    <property type="entry name" value="HATPase"/>
    <property type="match status" value="1"/>
</dbReference>
<keyword evidence="8" id="KW-0472">Membrane</keyword>
<gene>
    <name evidence="10" type="ORF">H7U12_11610</name>
</gene>
<dbReference type="InterPro" id="IPR003594">
    <property type="entry name" value="HATPase_dom"/>
</dbReference>
<keyword evidence="11" id="KW-1185">Reference proteome</keyword>
<dbReference type="Gene3D" id="3.30.565.10">
    <property type="entry name" value="Histidine kinase-like ATPase, C-terminal domain"/>
    <property type="match status" value="1"/>
</dbReference>
<dbReference type="InterPro" id="IPR050351">
    <property type="entry name" value="BphY/WalK/GraS-like"/>
</dbReference>
<dbReference type="PANTHER" id="PTHR45453">
    <property type="entry name" value="PHOSPHATE REGULON SENSOR PROTEIN PHOR"/>
    <property type="match status" value="1"/>
</dbReference>
<feature type="coiled-coil region" evidence="7">
    <location>
        <begin position="35"/>
        <end position="62"/>
    </location>
</feature>
<organism evidence="10 11">
    <name type="scientific">Rufibacter sediminis</name>
    <dbReference type="NCBI Taxonomy" id="2762756"/>
    <lineage>
        <taxon>Bacteria</taxon>
        <taxon>Pseudomonadati</taxon>
        <taxon>Bacteroidota</taxon>
        <taxon>Cytophagia</taxon>
        <taxon>Cytophagales</taxon>
        <taxon>Hymenobacteraceae</taxon>
        <taxon>Rufibacter</taxon>
    </lineage>
</organism>
<feature type="domain" description="Histidine kinase" evidence="9">
    <location>
        <begin position="278"/>
        <end position="495"/>
    </location>
</feature>
<evidence type="ECO:0000313" key="11">
    <source>
        <dbReference type="Proteomes" id="UP000659698"/>
    </source>
</evidence>
<dbReference type="PROSITE" id="PS50109">
    <property type="entry name" value="HIS_KIN"/>
    <property type="match status" value="1"/>
</dbReference>
<keyword evidence="7" id="KW-0175">Coiled coil</keyword>
<dbReference type="PANTHER" id="PTHR45453:SF1">
    <property type="entry name" value="PHOSPHATE REGULON SENSOR PROTEIN PHOR"/>
    <property type="match status" value="1"/>
</dbReference>
<dbReference type="Pfam" id="PF02518">
    <property type="entry name" value="HATPase_c"/>
    <property type="match status" value="1"/>
</dbReference>
<dbReference type="EC" id="2.7.13.3" evidence="2"/>
<keyword evidence="4" id="KW-0808">Transferase</keyword>
<dbReference type="SUPFAM" id="SSF47384">
    <property type="entry name" value="Homodimeric domain of signal transducing histidine kinase"/>
    <property type="match status" value="1"/>
</dbReference>
<dbReference type="RefSeq" id="WP_186637825.1">
    <property type="nucleotide sequence ID" value="NZ_JACOAF010000028.1"/>
</dbReference>
<dbReference type="CDD" id="cd00082">
    <property type="entry name" value="HisKA"/>
    <property type="match status" value="1"/>
</dbReference>
<feature type="transmembrane region" description="Helical" evidence="8">
    <location>
        <begin position="7"/>
        <end position="26"/>
    </location>
</feature>
<protein>
    <recommendedName>
        <fullName evidence="2">histidine kinase</fullName>
        <ecNumber evidence="2">2.7.13.3</ecNumber>
    </recommendedName>
</protein>
<comment type="catalytic activity">
    <reaction evidence="1">
        <text>ATP + protein L-histidine = ADP + protein N-phospho-L-histidine.</text>
        <dbReference type="EC" id="2.7.13.3"/>
    </reaction>
</comment>
<sequence length="504" mass="57351">MKRRIQWVLLLMVTCTLGVVGLQLFWSYQSYRTASQEFTRDINEALQKAVQQEQDARRKELLRQYRGWLQDTSLVKISCHLDPIYHTTKFSLADQHPWAPEKREPFVIGFTQFTQKLPKITPAAKAYFIQHFTADLVWKNLQEGSLYFYTKQLGDKMDTAYAQNRLNPVRLEKLFQQQLQHRDITAGFELISEKQPLNAIPSEFNYATRAYNVSLRKPQQLVRAYFPDPNLVFLQRMKWIIGSSLLLIATAIFCFGYTINTLFRQKKLAELKNDFVNNMTHELKTPVATISLAAEAIQEFDLNKASADEYVGIIRQQSGRLSGLIDQILKSVALEQESVALEKKSICLQELVTNVLAQHKPQLELVAATVETHFPAERLTVTADELHLGNVLATLLDNALKYRKDHLQLRLTLYKQAKHAVLEISDNGLGIAPEHQAKVFEKFYRVPSGDVHNVKGYGLGLSYAQAMAQRHGGTLMLRSQLDVGTTFTLSIPLAPHEAPTPVVA</sequence>
<evidence type="ECO:0000256" key="7">
    <source>
        <dbReference type="SAM" id="Coils"/>
    </source>
</evidence>